<accession>A0ABR4HTP1</accession>
<dbReference type="EMBL" id="JBFXLT010000012">
    <property type="protein sequence ID" value="KAL2818857.1"/>
    <property type="molecule type" value="Genomic_DNA"/>
</dbReference>
<dbReference type="SUPFAM" id="SSF53335">
    <property type="entry name" value="S-adenosyl-L-methionine-dependent methyltransferases"/>
    <property type="match status" value="1"/>
</dbReference>
<dbReference type="InterPro" id="IPR041698">
    <property type="entry name" value="Methyltransf_25"/>
</dbReference>
<comment type="caution">
    <text evidence="2">The sequence shown here is derived from an EMBL/GenBank/DDBJ whole genome shotgun (WGS) entry which is preliminary data.</text>
</comment>
<dbReference type="GO" id="GO:0008168">
    <property type="term" value="F:methyltransferase activity"/>
    <property type="evidence" value="ECO:0007669"/>
    <property type="project" value="UniProtKB-KW"/>
</dbReference>
<dbReference type="PANTHER" id="PTHR43591">
    <property type="entry name" value="METHYLTRANSFERASE"/>
    <property type="match status" value="1"/>
</dbReference>
<keyword evidence="2" id="KW-0489">Methyltransferase</keyword>
<reference evidence="2 3" key="1">
    <citation type="submission" date="2024-07" db="EMBL/GenBank/DDBJ databases">
        <title>Section-level genome sequencing and comparative genomics of Aspergillus sections Usti and Cavernicolus.</title>
        <authorList>
            <consortium name="Lawrence Berkeley National Laboratory"/>
            <person name="Nybo J.L."/>
            <person name="Vesth T.C."/>
            <person name="Theobald S."/>
            <person name="Frisvad J.C."/>
            <person name="Larsen T.O."/>
            <person name="Kjaerboelling I."/>
            <person name="Rothschild-Mancinelli K."/>
            <person name="Lyhne E.K."/>
            <person name="Kogle M.E."/>
            <person name="Barry K."/>
            <person name="Clum A."/>
            <person name="Na H."/>
            <person name="Ledsgaard L."/>
            <person name="Lin J."/>
            <person name="Lipzen A."/>
            <person name="Kuo A."/>
            <person name="Riley R."/>
            <person name="Mondo S."/>
            <person name="Labutti K."/>
            <person name="Haridas S."/>
            <person name="Pangalinan J."/>
            <person name="Salamov A.A."/>
            <person name="Simmons B.A."/>
            <person name="Magnuson J.K."/>
            <person name="Chen J."/>
            <person name="Drula E."/>
            <person name="Henrissat B."/>
            <person name="Wiebenga A."/>
            <person name="Lubbers R.J."/>
            <person name="Gomes A.C."/>
            <person name="Makela M.R."/>
            <person name="Stajich J."/>
            <person name="Grigoriev I.V."/>
            <person name="Mortensen U.H."/>
            <person name="De Vries R.P."/>
            <person name="Baker S.E."/>
            <person name="Andersen M.R."/>
        </authorList>
    </citation>
    <scope>NUCLEOTIDE SEQUENCE [LARGE SCALE GENOMIC DNA]</scope>
    <source>
        <strain evidence="2 3">CBS 588.65</strain>
    </source>
</reference>
<dbReference type="InterPro" id="IPR029063">
    <property type="entry name" value="SAM-dependent_MTases_sf"/>
</dbReference>
<proteinExistence type="predicted"/>
<gene>
    <name evidence="2" type="ORF">BJX63DRAFT_44201</name>
</gene>
<organism evidence="2 3">
    <name type="scientific">Aspergillus granulosus</name>
    <dbReference type="NCBI Taxonomy" id="176169"/>
    <lineage>
        <taxon>Eukaryota</taxon>
        <taxon>Fungi</taxon>
        <taxon>Dikarya</taxon>
        <taxon>Ascomycota</taxon>
        <taxon>Pezizomycotina</taxon>
        <taxon>Eurotiomycetes</taxon>
        <taxon>Eurotiomycetidae</taxon>
        <taxon>Eurotiales</taxon>
        <taxon>Aspergillaceae</taxon>
        <taxon>Aspergillus</taxon>
        <taxon>Aspergillus subgen. Nidulantes</taxon>
    </lineage>
</organism>
<dbReference type="GO" id="GO:0032259">
    <property type="term" value="P:methylation"/>
    <property type="evidence" value="ECO:0007669"/>
    <property type="project" value="UniProtKB-KW"/>
</dbReference>
<keyword evidence="3" id="KW-1185">Reference proteome</keyword>
<keyword evidence="2" id="KW-0808">Transferase</keyword>
<dbReference type="Pfam" id="PF13649">
    <property type="entry name" value="Methyltransf_25"/>
    <property type="match status" value="1"/>
</dbReference>
<dbReference type="Proteomes" id="UP001610334">
    <property type="component" value="Unassembled WGS sequence"/>
</dbReference>
<evidence type="ECO:0000313" key="2">
    <source>
        <dbReference type="EMBL" id="KAL2818857.1"/>
    </source>
</evidence>
<name>A0ABR4HTP1_9EURO</name>
<evidence type="ECO:0000313" key="3">
    <source>
        <dbReference type="Proteomes" id="UP001610334"/>
    </source>
</evidence>
<feature type="domain" description="Methyltransferase" evidence="1">
    <location>
        <begin position="72"/>
        <end position="175"/>
    </location>
</feature>
<dbReference type="CDD" id="cd02440">
    <property type="entry name" value="AdoMet_MTases"/>
    <property type="match status" value="1"/>
</dbReference>
<sequence length="253" mass="28090">MSTTSAPPLDPLKLNLKKAYDSITPFYNEWTKSSHPIRIQYITKLIEHLTRDKPNPNDGDDDKDDGDGLLTILEAGCGGGDPTTSLLAQTKNPRTGRARFKIIANDISSAQLEIAATRLAEFKDRVELRGGDMMALSFDAGSLDAVVGMYSFIHLPREEQVVFLKRLYGWLKPGGWFLGNFAVEEREEVFDEGWLGSGVDGGVMFWSGWGAERMCEILGETGFEVVVRDVVTDLEENDGGKIEVPFIWVLGRK</sequence>
<dbReference type="Gene3D" id="3.40.50.150">
    <property type="entry name" value="Vaccinia Virus protein VP39"/>
    <property type="match status" value="1"/>
</dbReference>
<evidence type="ECO:0000259" key="1">
    <source>
        <dbReference type="Pfam" id="PF13649"/>
    </source>
</evidence>
<protein>
    <submittedName>
        <fullName evidence="2">S-adenosyl-L-methionine-dependent methyltransferase</fullName>
    </submittedName>
</protein>